<keyword evidence="2" id="KW-0378">Hydrolase</keyword>
<reference evidence="7" key="1">
    <citation type="submission" date="2007-11" db="EMBL/GenBank/DDBJ databases">
        <title>Complete genome sequence of Clostridium phytofermentans ISDg.</title>
        <authorList>
            <person name="Leschine S.B."/>
            <person name="Warnick T.A."/>
            <person name="Blanchard J.L."/>
            <person name="Schnell D.J."/>
            <person name="Petit E.L."/>
            <person name="LaTouf W.G."/>
            <person name="Copeland A."/>
            <person name="Lucas S."/>
            <person name="Lapidus A."/>
            <person name="Barry K."/>
            <person name="Glavina del Rio T."/>
            <person name="Dalin E."/>
            <person name="Tice H."/>
            <person name="Pitluck S."/>
            <person name="Kiss H."/>
            <person name="Brettin T."/>
            <person name="Bruce D."/>
            <person name="Detter J.C."/>
            <person name="Han C."/>
            <person name="Kuske C."/>
            <person name="Schmutz J."/>
            <person name="Larimer F."/>
            <person name="Land M."/>
            <person name="Hauser L."/>
            <person name="Kyrpides N."/>
            <person name="Kim E.A."/>
            <person name="Richardson P."/>
        </authorList>
    </citation>
    <scope>NUCLEOTIDE SEQUENCE [LARGE SCALE GENOMIC DNA]</scope>
    <source>
        <strain evidence="7">ATCC 700394 / DSM 18823 / ISDg</strain>
    </source>
</reference>
<dbReference type="InterPro" id="IPR040921">
    <property type="entry name" value="Peptidase_S66C"/>
</dbReference>
<dbReference type="PANTHER" id="PTHR30237:SF5">
    <property type="entry name" value="CARBOXYPEPTIDASE VC_A0337-RELATED"/>
    <property type="match status" value="1"/>
</dbReference>
<dbReference type="PANTHER" id="PTHR30237">
    <property type="entry name" value="MURAMOYLTETRAPEPTIDE CARBOXYPEPTIDASE"/>
    <property type="match status" value="1"/>
</dbReference>
<dbReference type="PIRSF" id="PIRSF028757">
    <property type="entry name" value="LD-carboxypeptidase"/>
    <property type="match status" value="1"/>
</dbReference>
<dbReference type="RefSeq" id="WP_012198664.1">
    <property type="nucleotide sequence ID" value="NC_010001.1"/>
</dbReference>
<keyword evidence="6" id="KW-0121">Carboxypeptidase</keyword>
<dbReference type="CDD" id="cd07062">
    <property type="entry name" value="Peptidase_S66_mccF_like"/>
    <property type="match status" value="1"/>
</dbReference>
<evidence type="ECO:0000313" key="7">
    <source>
        <dbReference type="Proteomes" id="UP000000370"/>
    </source>
</evidence>
<sequence length="338" mass="38455">MIYPSLLKKGATIGVTACSDGKPDVLDAVRLDHAKVQLDKFGYKVLETKNTRTSFKNRSSSAMERKEQLEELLENDEVKAIIMVSGGDYLLEMLPLLDYDKFVKNPKWLQGYSDPTGLLYTVTVGCDIATVYGCNFSDFGMGEWHHSLENNIKLLQGEAVKQDSFDFYMDGFKKKGTGYEGYDSDKEVCWRNARGEDEVLIEGRFLGGCLDVLLNLVGTKYDKTTQFIEKYKEDGIVWYLESFSRDSEELFTGLWNLREAGWFQYAKGFVFGRPCFFETHTDTTYEEAILSVLEELNVPVIFDVDFGHKPPRMAIINGAKGKVYCKGNSGYIYQETKE</sequence>
<dbReference type="Proteomes" id="UP000000370">
    <property type="component" value="Chromosome"/>
</dbReference>
<dbReference type="SUPFAM" id="SSF52317">
    <property type="entry name" value="Class I glutamine amidotransferase-like"/>
    <property type="match status" value="1"/>
</dbReference>
<keyword evidence="6" id="KW-0645">Protease</keyword>
<dbReference type="InterPro" id="IPR003507">
    <property type="entry name" value="S66_fam"/>
</dbReference>
<dbReference type="eggNOG" id="COG1619">
    <property type="taxonomic scope" value="Bacteria"/>
</dbReference>
<evidence type="ECO:0000259" key="4">
    <source>
        <dbReference type="Pfam" id="PF02016"/>
    </source>
</evidence>
<dbReference type="Pfam" id="PF02016">
    <property type="entry name" value="Peptidase_S66"/>
    <property type="match status" value="1"/>
</dbReference>
<dbReference type="GO" id="GO:0004180">
    <property type="term" value="F:carboxypeptidase activity"/>
    <property type="evidence" value="ECO:0007669"/>
    <property type="project" value="UniProtKB-KW"/>
</dbReference>
<dbReference type="SUPFAM" id="SSF141986">
    <property type="entry name" value="LD-carboxypeptidase A C-terminal domain-like"/>
    <property type="match status" value="1"/>
</dbReference>
<proteinExistence type="inferred from homology"/>
<comment type="similarity">
    <text evidence="1">Belongs to the peptidase S66 family.</text>
</comment>
<feature type="domain" description="LD-carboxypeptidase C-terminal" evidence="5">
    <location>
        <begin position="202"/>
        <end position="322"/>
    </location>
</feature>
<dbReference type="EMBL" id="CP000885">
    <property type="protein sequence ID" value="ABX41020.1"/>
    <property type="molecule type" value="Genomic_DNA"/>
</dbReference>
<gene>
    <name evidence="6" type="ordered locus">Cphy_0633</name>
</gene>
<feature type="active site" description="Nucleophile" evidence="3">
    <location>
        <position position="113"/>
    </location>
</feature>
<evidence type="ECO:0000259" key="5">
    <source>
        <dbReference type="Pfam" id="PF17676"/>
    </source>
</evidence>
<organism evidence="6 7">
    <name type="scientific">Lachnoclostridium phytofermentans (strain ATCC 700394 / DSM 18823 / ISDg)</name>
    <name type="common">Clostridium phytofermentans</name>
    <dbReference type="NCBI Taxonomy" id="357809"/>
    <lineage>
        <taxon>Bacteria</taxon>
        <taxon>Bacillati</taxon>
        <taxon>Bacillota</taxon>
        <taxon>Clostridia</taxon>
        <taxon>Lachnospirales</taxon>
        <taxon>Lachnospiraceae</taxon>
    </lineage>
</organism>
<dbReference type="AlphaFoldDB" id="A9KJ21"/>
<dbReference type="KEGG" id="cpy:Cphy_0633"/>
<feature type="active site" description="Charge relay system" evidence="3">
    <location>
        <position position="241"/>
    </location>
</feature>
<dbReference type="InterPro" id="IPR029062">
    <property type="entry name" value="Class_I_gatase-like"/>
</dbReference>
<accession>A9KJ21</accession>
<dbReference type="InterPro" id="IPR040449">
    <property type="entry name" value="Peptidase_S66_N"/>
</dbReference>
<dbReference type="Gene3D" id="3.40.50.10740">
    <property type="entry name" value="Class I glutamine amidotransferase-like"/>
    <property type="match status" value="1"/>
</dbReference>
<evidence type="ECO:0000256" key="1">
    <source>
        <dbReference type="ARBA" id="ARBA00010233"/>
    </source>
</evidence>
<feature type="domain" description="LD-carboxypeptidase N-terminal" evidence="4">
    <location>
        <begin position="13"/>
        <end position="133"/>
    </location>
</feature>
<evidence type="ECO:0000256" key="2">
    <source>
        <dbReference type="ARBA" id="ARBA00022801"/>
    </source>
</evidence>
<dbReference type="OrthoDB" id="9807329at2"/>
<name>A9KJ21_LACP7</name>
<keyword evidence="7" id="KW-1185">Reference proteome</keyword>
<dbReference type="InterPro" id="IPR027478">
    <property type="entry name" value="LdcA_N"/>
</dbReference>
<dbReference type="Pfam" id="PF17676">
    <property type="entry name" value="Peptidase_S66C"/>
    <property type="match status" value="1"/>
</dbReference>
<dbReference type="HOGENOM" id="CLU_034346_1_1_9"/>
<dbReference type="Gene3D" id="3.50.30.60">
    <property type="entry name" value="LD-carboxypeptidase A C-terminal domain-like"/>
    <property type="match status" value="1"/>
</dbReference>
<feature type="active site" description="Charge relay system" evidence="3">
    <location>
        <position position="308"/>
    </location>
</feature>
<dbReference type="InterPro" id="IPR027461">
    <property type="entry name" value="Carboxypeptidase_A_C_sf"/>
</dbReference>
<evidence type="ECO:0000256" key="3">
    <source>
        <dbReference type="PIRSR" id="PIRSR028757-1"/>
    </source>
</evidence>
<evidence type="ECO:0000313" key="6">
    <source>
        <dbReference type="EMBL" id="ABX41020.1"/>
    </source>
</evidence>
<protein>
    <submittedName>
        <fullName evidence="6">Peptidase U61 LD-carboxypeptidase A</fullName>
    </submittedName>
</protein>